<keyword evidence="1" id="KW-0863">Zinc-finger</keyword>
<dbReference type="SMART" id="SM00343">
    <property type="entry name" value="ZnF_C2HC"/>
    <property type="match status" value="1"/>
</dbReference>
<sequence>MTLLVLASGCMTQPGLVTQMMMVNSFGDGSGRASLNPLPVLLPPLREVPDALGGMRISLIEASRSEYESARRSFSDCIQLLVYLELLIIKNKRVTKSQSNLQHIPLCTNLMMLSDKFSIDKETLRKDFYSPENEPQRRWFFQHFKDKFYEFVERVKINILFFDWFHAYTISKNLDYPWKQDIIGDPTINVIINWQIKDDCNDKLVMAMPFKTKDVNEEITAKDIKSLMEQANYTNKYLQVLGESITREKGLDLNQEGEALTDSSECRPWGSPGLSATLSLCRSHMVGAFSQNIVTLTGLPMILLSESDLTNPLCEGVTFLTRVYTREDSQQPFWKEKFLADLPRSLGDKVRDKIRSQSVNGDIPYESLSYGQLISYVQKVALKICQDDKIQRQLAKEKAHTKRDLGSFLCYNCGKQGHISKYCRLKRKLRNLNLDPSIEEQINNLLIEISEEEIEDVSFEENLNLIQQDDQPSCTDDEDTKDINTLTREQDLLFEAINSIPDPQEKKVFLDKLKKSLETKPKPKDLITNNKFDVSNILKRLENNFFQSYHNPRSPNRNQQPKTETVVEPH</sequence>
<reference evidence="5" key="2">
    <citation type="submission" date="2018-02" db="UniProtKB">
        <authorList>
            <consortium name="EnsemblPlants"/>
        </authorList>
    </citation>
    <scope>IDENTIFICATION</scope>
    <source>
        <strain evidence="5">Williams 82</strain>
    </source>
</reference>
<reference evidence="4 5" key="1">
    <citation type="journal article" date="2010" name="Nature">
        <title>Genome sequence of the palaeopolyploid soybean.</title>
        <authorList>
            <person name="Schmutz J."/>
            <person name="Cannon S.B."/>
            <person name="Schlueter J."/>
            <person name="Ma J."/>
            <person name="Mitros T."/>
            <person name="Nelson W."/>
            <person name="Hyten D.L."/>
            <person name="Song Q."/>
            <person name="Thelen J.J."/>
            <person name="Cheng J."/>
            <person name="Xu D."/>
            <person name="Hellsten U."/>
            <person name="May G.D."/>
            <person name="Yu Y."/>
            <person name="Sakurai T."/>
            <person name="Umezawa T."/>
            <person name="Bhattacharyya M.K."/>
            <person name="Sandhu D."/>
            <person name="Valliyodan B."/>
            <person name="Lindquist E."/>
            <person name="Peto M."/>
            <person name="Grant D."/>
            <person name="Shu S."/>
            <person name="Goodstein D."/>
            <person name="Barry K."/>
            <person name="Futrell-Griggs M."/>
            <person name="Abernathy B."/>
            <person name="Du J."/>
            <person name="Tian Z."/>
            <person name="Zhu L."/>
            <person name="Gill N."/>
            <person name="Joshi T."/>
            <person name="Libault M."/>
            <person name="Sethuraman A."/>
            <person name="Zhang X.-C."/>
            <person name="Shinozaki K."/>
            <person name="Nguyen H.T."/>
            <person name="Wing R.A."/>
            <person name="Cregan P."/>
            <person name="Specht J."/>
            <person name="Grimwood J."/>
            <person name="Rokhsar D."/>
            <person name="Stacey G."/>
            <person name="Shoemaker R.C."/>
            <person name="Jackson S.A."/>
        </authorList>
    </citation>
    <scope>NUCLEOTIDE SEQUENCE</scope>
    <source>
        <strain evidence="5">cv. Williams 82</strain>
        <tissue evidence="4">Callus</tissue>
    </source>
</reference>
<dbReference type="PANTHER" id="PTHR46249">
    <property type="entry name" value="CCHC-TYPE DOMAIN-CONTAINING PROTEIN-RELATED"/>
    <property type="match status" value="1"/>
</dbReference>
<evidence type="ECO:0000256" key="1">
    <source>
        <dbReference type="PROSITE-ProRule" id="PRU00047"/>
    </source>
</evidence>
<proteinExistence type="predicted"/>
<keyword evidence="6" id="KW-1185">Reference proteome</keyword>
<dbReference type="PANTHER" id="PTHR46249:SF29">
    <property type="entry name" value="VIRAL MOVEMENT PROTEIN"/>
    <property type="match status" value="1"/>
</dbReference>
<accession>A0A0R0L9J5</accession>
<dbReference type="EnsemblPlants" id="KRH75680">
    <property type="protein sequence ID" value="KRH75680"/>
    <property type="gene ID" value="GLYMA_01G100700"/>
</dbReference>
<dbReference type="Pfam" id="PF00098">
    <property type="entry name" value="zf-CCHC"/>
    <property type="match status" value="1"/>
</dbReference>
<dbReference type="GO" id="GO:0003676">
    <property type="term" value="F:nucleic acid binding"/>
    <property type="evidence" value="ECO:0007669"/>
    <property type="project" value="InterPro"/>
</dbReference>
<dbReference type="InterPro" id="IPR036875">
    <property type="entry name" value="Znf_CCHC_sf"/>
</dbReference>
<dbReference type="Pfam" id="PF24496">
    <property type="entry name" value="DUF7588"/>
    <property type="match status" value="1"/>
</dbReference>
<dbReference type="Proteomes" id="UP000008827">
    <property type="component" value="Chromosome 1"/>
</dbReference>
<dbReference type="AlphaFoldDB" id="A0A0R0L9J5"/>
<gene>
    <name evidence="4" type="ORF">GLYMA_01G100700</name>
</gene>
<feature type="domain" description="CCHC-type" evidence="3">
    <location>
        <begin position="410"/>
        <end position="424"/>
    </location>
</feature>
<dbReference type="Pfam" id="PF22909">
    <property type="entry name" value="Caulimovir_coat_dom"/>
    <property type="match status" value="1"/>
</dbReference>
<dbReference type="EMBL" id="CM000834">
    <property type="protein sequence ID" value="KRH75680.1"/>
    <property type="molecule type" value="Genomic_DNA"/>
</dbReference>
<dbReference type="InterPro" id="IPR001878">
    <property type="entry name" value="Znf_CCHC"/>
</dbReference>
<dbReference type="GO" id="GO:0008270">
    <property type="term" value="F:zinc ion binding"/>
    <property type="evidence" value="ECO:0007669"/>
    <property type="project" value="UniProtKB-KW"/>
</dbReference>
<evidence type="ECO:0000256" key="2">
    <source>
        <dbReference type="SAM" id="MobiDB-lite"/>
    </source>
</evidence>
<name>A0A0R0L9J5_SOYBN</name>
<dbReference type="SUPFAM" id="SSF57756">
    <property type="entry name" value="Retrovirus zinc finger-like domains"/>
    <property type="match status" value="1"/>
</dbReference>
<keyword evidence="1" id="KW-0479">Metal-binding</keyword>
<feature type="region of interest" description="Disordered" evidence="2">
    <location>
        <begin position="548"/>
        <end position="570"/>
    </location>
</feature>
<evidence type="ECO:0000313" key="5">
    <source>
        <dbReference type="EnsemblPlants" id="KRH75680"/>
    </source>
</evidence>
<evidence type="ECO:0000313" key="6">
    <source>
        <dbReference type="Proteomes" id="UP000008827"/>
    </source>
</evidence>
<feature type="compositionally biased region" description="Polar residues" evidence="2">
    <location>
        <begin position="548"/>
        <end position="563"/>
    </location>
</feature>
<reference evidence="4" key="3">
    <citation type="submission" date="2018-07" db="EMBL/GenBank/DDBJ databases">
        <title>WGS assembly of Glycine max.</title>
        <authorList>
            <person name="Schmutz J."/>
            <person name="Cannon S."/>
            <person name="Schlueter J."/>
            <person name="Ma J."/>
            <person name="Mitros T."/>
            <person name="Nelson W."/>
            <person name="Hyten D."/>
            <person name="Song Q."/>
            <person name="Thelen J."/>
            <person name="Cheng J."/>
            <person name="Xu D."/>
            <person name="Hellsten U."/>
            <person name="May G."/>
            <person name="Yu Y."/>
            <person name="Sakurai T."/>
            <person name="Umezawa T."/>
            <person name="Bhattacharyya M."/>
            <person name="Sandhu D."/>
            <person name="Valliyodan B."/>
            <person name="Lindquist E."/>
            <person name="Peto M."/>
            <person name="Grant D."/>
            <person name="Shu S."/>
            <person name="Goodstein D."/>
            <person name="Barry K."/>
            <person name="Futrell-Griggs M."/>
            <person name="Abernathy B."/>
            <person name="Du J."/>
            <person name="Tian Z."/>
            <person name="Zhu L."/>
            <person name="Gill N."/>
            <person name="Joshi T."/>
            <person name="Libault M."/>
            <person name="Sethuraman A."/>
            <person name="Zhang X."/>
            <person name="Shinozaki K."/>
            <person name="Nguyen H."/>
            <person name="Wing R."/>
            <person name="Cregan P."/>
            <person name="Specht J."/>
            <person name="Grimwood J."/>
            <person name="Rokhsar D."/>
            <person name="Stacey G."/>
            <person name="Shoemaker R."/>
            <person name="Jackson S."/>
        </authorList>
    </citation>
    <scope>NUCLEOTIDE SEQUENCE</scope>
    <source>
        <tissue evidence="4">Callus</tissue>
    </source>
</reference>
<dbReference type="InterPro" id="IPR056010">
    <property type="entry name" value="DUF7588"/>
</dbReference>
<dbReference type="Gramene" id="KRH75680">
    <property type="protein sequence ID" value="KRH75680"/>
    <property type="gene ID" value="GLYMA_01G100700"/>
</dbReference>
<dbReference type="Gene3D" id="4.10.60.10">
    <property type="entry name" value="Zinc finger, CCHC-type"/>
    <property type="match status" value="1"/>
</dbReference>
<keyword evidence="1" id="KW-0862">Zinc</keyword>
<evidence type="ECO:0000313" key="4">
    <source>
        <dbReference type="EMBL" id="KRH75680.1"/>
    </source>
</evidence>
<dbReference type="InParanoid" id="A0A0R0L9J5"/>
<dbReference type="PROSITE" id="PS50158">
    <property type="entry name" value="ZF_CCHC"/>
    <property type="match status" value="1"/>
</dbReference>
<organism evidence="4">
    <name type="scientific">Glycine max</name>
    <name type="common">Soybean</name>
    <name type="synonym">Glycine hispida</name>
    <dbReference type="NCBI Taxonomy" id="3847"/>
    <lineage>
        <taxon>Eukaryota</taxon>
        <taxon>Viridiplantae</taxon>
        <taxon>Streptophyta</taxon>
        <taxon>Embryophyta</taxon>
        <taxon>Tracheophyta</taxon>
        <taxon>Spermatophyta</taxon>
        <taxon>Magnoliopsida</taxon>
        <taxon>eudicotyledons</taxon>
        <taxon>Gunneridae</taxon>
        <taxon>Pentapetalae</taxon>
        <taxon>rosids</taxon>
        <taxon>fabids</taxon>
        <taxon>Fabales</taxon>
        <taxon>Fabaceae</taxon>
        <taxon>Papilionoideae</taxon>
        <taxon>50 kb inversion clade</taxon>
        <taxon>NPAAA clade</taxon>
        <taxon>indigoferoid/millettioid clade</taxon>
        <taxon>Phaseoleae</taxon>
        <taxon>Glycine</taxon>
        <taxon>Glycine subgen. Soja</taxon>
    </lineage>
</organism>
<evidence type="ECO:0000259" key="3">
    <source>
        <dbReference type="PROSITE" id="PS50158"/>
    </source>
</evidence>
<protein>
    <recommendedName>
        <fullName evidence="3">CCHC-type domain-containing protein</fullName>
    </recommendedName>
</protein>